<protein>
    <submittedName>
        <fullName evidence="3">Putative autotransporter adhesin-like protein</fullName>
    </submittedName>
</protein>
<feature type="domain" description="Putative auto-transporter adhesin head GIN" evidence="2">
    <location>
        <begin position="38"/>
        <end position="256"/>
    </location>
</feature>
<dbReference type="RefSeq" id="WP_121345463.1">
    <property type="nucleotide sequence ID" value="NZ_RBLG01000002.1"/>
</dbReference>
<feature type="signal peptide" evidence="1">
    <location>
        <begin position="1"/>
        <end position="20"/>
    </location>
</feature>
<evidence type="ECO:0000313" key="4">
    <source>
        <dbReference type="Proteomes" id="UP000276282"/>
    </source>
</evidence>
<sequence length="273" mass="29977">MYKYILIAFLFIGLSSQAQKNVKGSRNVTTEQNDINSFTSIELDGEFEVGLLKGSRSMVEVEADDNLHELIQIEVVNNVLYIKPSTKISNSKKQKLTITFNDTLTKITVDGKVEFETLQELYLSSFEFVSKGKSKSRFAATTTSFTLNNTGDAKVEIEITSEKTTLELKESSDLNGSLKSSMLTVKALDKSSAKLKGAIDELSLSASKSSKFDGEKLSAKSAEVFTTGNSKNSINVSKSLKLSAKDKSEIDLYNTPDIDLVEFSQKAILAKKS</sequence>
<dbReference type="Gene3D" id="2.160.20.120">
    <property type="match status" value="1"/>
</dbReference>
<dbReference type="Pfam" id="PF10988">
    <property type="entry name" value="DUF2807"/>
    <property type="match status" value="1"/>
</dbReference>
<keyword evidence="1" id="KW-0732">Signal</keyword>
<evidence type="ECO:0000256" key="1">
    <source>
        <dbReference type="SAM" id="SignalP"/>
    </source>
</evidence>
<dbReference type="OrthoDB" id="1419485at2"/>
<organism evidence="3 4">
    <name type="scientific">Gillisia mitskevichiae</name>
    <dbReference type="NCBI Taxonomy" id="270921"/>
    <lineage>
        <taxon>Bacteria</taxon>
        <taxon>Pseudomonadati</taxon>
        <taxon>Bacteroidota</taxon>
        <taxon>Flavobacteriia</taxon>
        <taxon>Flavobacteriales</taxon>
        <taxon>Flavobacteriaceae</taxon>
        <taxon>Gillisia</taxon>
    </lineage>
</organism>
<dbReference type="InterPro" id="IPR021255">
    <property type="entry name" value="DUF2807"/>
</dbReference>
<keyword evidence="4" id="KW-1185">Reference proteome</keyword>
<evidence type="ECO:0000259" key="2">
    <source>
        <dbReference type="Pfam" id="PF10988"/>
    </source>
</evidence>
<gene>
    <name evidence="3" type="ORF">BC962_1613</name>
</gene>
<dbReference type="EMBL" id="RBLG01000002">
    <property type="protein sequence ID" value="RKS53363.1"/>
    <property type="molecule type" value="Genomic_DNA"/>
</dbReference>
<comment type="caution">
    <text evidence="3">The sequence shown here is derived from an EMBL/GenBank/DDBJ whole genome shotgun (WGS) entry which is preliminary data.</text>
</comment>
<reference evidence="3 4" key="1">
    <citation type="submission" date="2018-10" db="EMBL/GenBank/DDBJ databases">
        <title>Genomic Encyclopedia of Archaeal and Bacterial Type Strains, Phase II (KMG-II): from individual species to whole genera.</title>
        <authorList>
            <person name="Goeker M."/>
        </authorList>
    </citation>
    <scope>NUCLEOTIDE SEQUENCE [LARGE SCALE GENOMIC DNA]</scope>
    <source>
        <strain evidence="3 4">DSM 19839</strain>
    </source>
</reference>
<proteinExistence type="predicted"/>
<feature type="chain" id="PRO_5019750590" evidence="1">
    <location>
        <begin position="21"/>
        <end position="273"/>
    </location>
</feature>
<name>A0A495PRX1_9FLAO</name>
<evidence type="ECO:0000313" key="3">
    <source>
        <dbReference type="EMBL" id="RKS53363.1"/>
    </source>
</evidence>
<accession>A0A495PRX1</accession>
<dbReference type="AlphaFoldDB" id="A0A495PRX1"/>
<dbReference type="Proteomes" id="UP000276282">
    <property type="component" value="Unassembled WGS sequence"/>
</dbReference>